<comment type="caution">
    <text evidence="1">The sequence shown here is derived from an EMBL/GenBank/DDBJ whole genome shotgun (WGS) entry which is preliminary data.</text>
</comment>
<evidence type="ECO:0000313" key="2">
    <source>
        <dbReference type="Proteomes" id="UP000033400"/>
    </source>
</evidence>
<reference evidence="1 2" key="1">
    <citation type="submission" date="2015-03" db="EMBL/GenBank/DDBJ databases">
        <title>Comparative genomics of Pseudomonas insights into diversity of traits involved in vanlence and defense.</title>
        <authorList>
            <person name="Qin Y."/>
        </authorList>
    </citation>
    <scope>NUCLEOTIDE SEQUENCE [LARGE SCALE GENOMIC DNA]</scope>
    <source>
        <strain evidence="1 2">H24</strain>
    </source>
</reference>
<dbReference type="AlphaFoldDB" id="A0A0F4VCB8"/>
<evidence type="ECO:0000313" key="1">
    <source>
        <dbReference type="EMBL" id="KJZ66468.1"/>
    </source>
</evidence>
<accession>A0A0F4VCB8</accession>
<dbReference type="Proteomes" id="UP000033400">
    <property type="component" value="Unassembled WGS sequence"/>
</dbReference>
<dbReference type="PATRIC" id="fig|294.133.peg.533"/>
<dbReference type="EMBL" id="LACH01000013">
    <property type="protein sequence ID" value="KJZ66468.1"/>
    <property type="molecule type" value="Genomic_DNA"/>
</dbReference>
<sequence length="80" mass="8869">MSISTQWLKAQPSLIYRCGGSAGIMALRRLKSVTHRLPCFTLSTKVTEHLKQAAKVRGLGMERQLKTGGLQANNCRRSII</sequence>
<protein>
    <submittedName>
        <fullName evidence="1">Uncharacterized protein</fullName>
    </submittedName>
</protein>
<proteinExistence type="predicted"/>
<organism evidence="1 2">
    <name type="scientific">Pseudomonas fluorescens</name>
    <dbReference type="NCBI Taxonomy" id="294"/>
    <lineage>
        <taxon>Bacteria</taxon>
        <taxon>Pseudomonadati</taxon>
        <taxon>Pseudomonadota</taxon>
        <taxon>Gammaproteobacteria</taxon>
        <taxon>Pseudomonadales</taxon>
        <taxon>Pseudomonadaceae</taxon>
        <taxon>Pseudomonas</taxon>
    </lineage>
</organism>
<gene>
    <name evidence="1" type="ORF">VD17_07360</name>
</gene>
<name>A0A0F4VCB8_PSEFL</name>